<dbReference type="Gene3D" id="3.20.20.70">
    <property type="entry name" value="Aldolase class I"/>
    <property type="match status" value="1"/>
</dbReference>
<evidence type="ECO:0000256" key="1">
    <source>
        <dbReference type="ARBA" id="ARBA00004733"/>
    </source>
</evidence>
<dbReference type="InterPro" id="IPR018204">
    <property type="entry name" value="Trp_synthase_alpha_AS"/>
</dbReference>
<comment type="subunit">
    <text evidence="2">Tetramer of two alpha and two beta chains.</text>
</comment>
<dbReference type="GO" id="GO:0004834">
    <property type="term" value="F:tryptophan synthase activity"/>
    <property type="evidence" value="ECO:0007669"/>
    <property type="project" value="UniProtKB-EC"/>
</dbReference>
<evidence type="ECO:0000256" key="3">
    <source>
        <dbReference type="ARBA" id="ARBA00012043"/>
    </source>
</evidence>
<keyword evidence="6" id="KW-0057">Aromatic amino acid biosynthesis</keyword>
<dbReference type="InterPro" id="IPR013785">
    <property type="entry name" value="Aldolase_TIM"/>
</dbReference>
<evidence type="ECO:0000313" key="10">
    <source>
        <dbReference type="EMBL" id="CAB4763531.1"/>
    </source>
</evidence>
<evidence type="ECO:0000256" key="6">
    <source>
        <dbReference type="ARBA" id="ARBA00023141"/>
    </source>
</evidence>
<keyword evidence="5" id="KW-0822">Tryptophan biosynthesis</keyword>
<dbReference type="EMBL" id="CAEZYH010000006">
    <property type="protein sequence ID" value="CAB4709519.1"/>
    <property type="molecule type" value="Genomic_DNA"/>
</dbReference>
<keyword evidence="7" id="KW-0456">Lyase</keyword>
<comment type="catalytic activity">
    <reaction evidence="8">
        <text>(1S,2R)-1-C-(indol-3-yl)glycerol 3-phosphate + L-serine = D-glyceraldehyde 3-phosphate + L-tryptophan + H2O</text>
        <dbReference type="Rhea" id="RHEA:10532"/>
        <dbReference type="ChEBI" id="CHEBI:15377"/>
        <dbReference type="ChEBI" id="CHEBI:33384"/>
        <dbReference type="ChEBI" id="CHEBI:57912"/>
        <dbReference type="ChEBI" id="CHEBI:58866"/>
        <dbReference type="ChEBI" id="CHEBI:59776"/>
        <dbReference type="EC" id="4.2.1.20"/>
    </reaction>
</comment>
<dbReference type="GO" id="GO:0005829">
    <property type="term" value="C:cytosol"/>
    <property type="evidence" value="ECO:0007669"/>
    <property type="project" value="TreeGrafter"/>
</dbReference>
<dbReference type="EMBL" id="CAEZZP010000009">
    <property type="protein sequence ID" value="CAB4763531.1"/>
    <property type="molecule type" value="Genomic_DNA"/>
</dbReference>
<evidence type="ECO:0000313" key="11">
    <source>
        <dbReference type="EMBL" id="CAB4889321.1"/>
    </source>
</evidence>
<evidence type="ECO:0000256" key="4">
    <source>
        <dbReference type="ARBA" id="ARBA00022605"/>
    </source>
</evidence>
<name>A0A6J6QF58_9ZZZZ</name>
<evidence type="ECO:0000256" key="5">
    <source>
        <dbReference type="ARBA" id="ARBA00022822"/>
    </source>
</evidence>
<dbReference type="UniPathway" id="UPA00035">
    <property type="reaction ID" value="UER00044"/>
</dbReference>
<dbReference type="SUPFAM" id="SSF51366">
    <property type="entry name" value="Ribulose-phoshate binding barrel"/>
    <property type="match status" value="1"/>
</dbReference>
<evidence type="ECO:0000256" key="2">
    <source>
        <dbReference type="ARBA" id="ARBA00011270"/>
    </source>
</evidence>
<dbReference type="HAMAP" id="MF_00131">
    <property type="entry name" value="Trp_synth_alpha"/>
    <property type="match status" value="1"/>
</dbReference>
<evidence type="ECO:0000256" key="7">
    <source>
        <dbReference type="ARBA" id="ARBA00023239"/>
    </source>
</evidence>
<dbReference type="CDD" id="cd04724">
    <property type="entry name" value="Tryptophan_synthase_alpha"/>
    <property type="match status" value="1"/>
</dbReference>
<keyword evidence="4" id="KW-0028">Amino-acid biosynthesis</keyword>
<dbReference type="Pfam" id="PF00290">
    <property type="entry name" value="Trp_syntA"/>
    <property type="match status" value="1"/>
</dbReference>
<gene>
    <name evidence="9" type="ORF">UFOPK2658_00315</name>
    <name evidence="10" type="ORF">UFOPK2880_00266</name>
    <name evidence="11" type="ORF">UFOPK3494_00207</name>
</gene>
<dbReference type="InterPro" id="IPR011060">
    <property type="entry name" value="RibuloseP-bd_barrel"/>
</dbReference>
<comment type="pathway">
    <text evidence="1">Amino-acid biosynthesis; L-tryptophan biosynthesis; L-tryptophan from chorismate: step 5/5.</text>
</comment>
<dbReference type="EMBL" id="CAFBMF010000007">
    <property type="protein sequence ID" value="CAB4889321.1"/>
    <property type="molecule type" value="Genomic_DNA"/>
</dbReference>
<accession>A0A6J6QF58</accession>
<dbReference type="AlphaFoldDB" id="A0A6J6QF58"/>
<protein>
    <recommendedName>
        <fullName evidence="3">tryptophan synthase</fullName>
        <ecNumber evidence="3">4.2.1.20</ecNumber>
    </recommendedName>
</protein>
<dbReference type="InterPro" id="IPR002028">
    <property type="entry name" value="Trp_synthase_suA"/>
</dbReference>
<dbReference type="NCBIfam" id="TIGR00262">
    <property type="entry name" value="trpA"/>
    <property type="match status" value="1"/>
</dbReference>
<evidence type="ECO:0000256" key="8">
    <source>
        <dbReference type="ARBA" id="ARBA00049047"/>
    </source>
</evidence>
<proteinExistence type="inferred from homology"/>
<dbReference type="PROSITE" id="PS00167">
    <property type="entry name" value="TRP_SYNTHASE_ALPHA"/>
    <property type="match status" value="1"/>
</dbReference>
<dbReference type="PANTHER" id="PTHR43406">
    <property type="entry name" value="TRYPTOPHAN SYNTHASE, ALPHA CHAIN"/>
    <property type="match status" value="1"/>
</dbReference>
<sequence length="263" mass="27355">MTSTSLTPLEVTLRAKRDAGRKLLVPYVTGGLKGWTDAIRAAAANGADVIEIGLPFSDPVMDGPIIQQASQQALDDGATPVSILEGVRTLDVDVPLVVMCYYNTVHHAGHERFASQLFQAGIVGAIIPDLPLEESGPWCAAADAVGLATIMLAAPTAPDERLPRVCARARGFVYSVGLLGVTGERTELAATASQLAKRLKKITDVPVIVGVGVSNSAQAVEACKVADGIVQGASVVRRLMEGGPDAVGTYVAEVRAAIDAPFM</sequence>
<dbReference type="PANTHER" id="PTHR43406:SF1">
    <property type="entry name" value="TRYPTOPHAN SYNTHASE ALPHA CHAIN, CHLOROPLASTIC"/>
    <property type="match status" value="1"/>
</dbReference>
<reference evidence="9" key="1">
    <citation type="submission" date="2020-05" db="EMBL/GenBank/DDBJ databases">
        <authorList>
            <person name="Chiriac C."/>
            <person name="Salcher M."/>
            <person name="Ghai R."/>
            <person name="Kavagutti S V."/>
        </authorList>
    </citation>
    <scope>NUCLEOTIDE SEQUENCE</scope>
</reference>
<organism evidence="9">
    <name type="scientific">freshwater metagenome</name>
    <dbReference type="NCBI Taxonomy" id="449393"/>
    <lineage>
        <taxon>unclassified sequences</taxon>
        <taxon>metagenomes</taxon>
        <taxon>ecological metagenomes</taxon>
    </lineage>
</organism>
<dbReference type="EC" id="4.2.1.20" evidence="3"/>
<evidence type="ECO:0000313" key="9">
    <source>
        <dbReference type="EMBL" id="CAB4709519.1"/>
    </source>
</evidence>